<proteinExistence type="predicted"/>
<feature type="region of interest" description="Disordered" evidence="1">
    <location>
        <begin position="28"/>
        <end position="49"/>
    </location>
</feature>
<evidence type="ECO:0000313" key="3">
    <source>
        <dbReference type="Proteomes" id="UP001331761"/>
    </source>
</evidence>
<dbReference type="Proteomes" id="UP001331761">
    <property type="component" value="Unassembled WGS sequence"/>
</dbReference>
<dbReference type="EMBL" id="WIXE01009581">
    <property type="protein sequence ID" value="KAK5978317.1"/>
    <property type="molecule type" value="Genomic_DNA"/>
</dbReference>
<keyword evidence="3" id="KW-1185">Reference proteome</keyword>
<feature type="compositionally biased region" description="Polar residues" evidence="1">
    <location>
        <begin position="28"/>
        <end position="40"/>
    </location>
</feature>
<evidence type="ECO:0000256" key="1">
    <source>
        <dbReference type="SAM" id="MobiDB-lite"/>
    </source>
</evidence>
<sequence>MEQRYSITLIVIFGSLYEENLGRTLPSTKYSNQSDGSSAQECGVSKNVDKAPSSSIEKVVTRLDAAADNLSEVSIQSAFVQAEKARSIVVAGLPEADFSHGLEVISSFEWSNIWALLSDLGVRCEPAFAHRLGKVKKNFFVS</sequence>
<organism evidence="2 3">
    <name type="scientific">Trichostrongylus colubriformis</name>
    <name type="common">Black scour worm</name>
    <dbReference type="NCBI Taxonomy" id="6319"/>
    <lineage>
        <taxon>Eukaryota</taxon>
        <taxon>Metazoa</taxon>
        <taxon>Ecdysozoa</taxon>
        <taxon>Nematoda</taxon>
        <taxon>Chromadorea</taxon>
        <taxon>Rhabditida</taxon>
        <taxon>Rhabditina</taxon>
        <taxon>Rhabditomorpha</taxon>
        <taxon>Strongyloidea</taxon>
        <taxon>Trichostrongylidae</taxon>
        <taxon>Trichostrongylus</taxon>
    </lineage>
</organism>
<accession>A0AAN8IQT4</accession>
<evidence type="ECO:0000313" key="2">
    <source>
        <dbReference type="EMBL" id="KAK5978317.1"/>
    </source>
</evidence>
<comment type="caution">
    <text evidence="2">The sequence shown here is derived from an EMBL/GenBank/DDBJ whole genome shotgun (WGS) entry which is preliminary data.</text>
</comment>
<dbReference type="AlphaFoldDB" id="A0AAN8IQT4"/>
<reference evidence="2 3" key="1">
    <citation type="submission" date="2019-10" db="EMBL/GenBank/DDBJ databases">
        <title>Assembly and Annotation for the nematode Trichostrongylus colubriformis.</title>
        <authorList>
            <person name="Martin J."/>
        </authorList>
    </citation>
    <scope>NUCLEOTIDE SEQUENCE [LARGE SCALE GENOMIC DNA]</scope>
    <source>
        <strain evidence="2">G859</strain>
        <tissue evidence="2">Whole worm</tissue>
    </source>
</reference>
<gene>
    <name evidence="2" type="ORF">GCK32_005013</name>
</gene>
<protein>
    <submittedName>
        <fullName evidence="2">Uncharacterized protein</fullName>
    </submittedName>
</protein>
<name>A0AAN8IQT4_TRICO</name>